<evidence type="ECO:0000256" key="1">
    <source>
        <dbReference type="ARBA" id="ARBA00008950"/>
    </source>
</evidence>
<dbReference type="KEGG" id="abut:Ami103574_07015"/>
<dbReference type="SUPFAM" id="SSF56300">
    <property type="entry name" value="Metallo-dependent phosphatases"/>
    <property type="match status" value="1"/>
</dbReference>
<comment type="similarity">
    <text evidence="1 2">Belongs to the metallophosphoesterase superfamily. YfcE family.</text>
</comment>
<dbReference type="AlphaFoldDB" id="A0A858BVJ7"/>
<dbReference type="Proteomes" id="UP000466848">
    <property type="component" value="Chromosome"/>
</dbReference>
<comment type="cofactor">
    <cofactor evidence="2">
        <name>a divalent metal cation</name>
        <dbReference type="ChEBI" id="CHEBI:60240"/>
    </cofactor>
</comment>
<evidence type="ECO:0000259" key="4">
    <source>
        <dbReference type="Pfam" id="PF12850"/>
    </source>
</evidence>
<evidence type="ECO:0000256" key="2">
    <source>
        <dbReference type="RuleBase" id="RU362039"/>
    </source>
</evidence>
<keyword evidence="6" id="KW-1185">Reference proteome</keyword>
<name>A0A858BVJ7_9FIRM</name>
<protein>
    <recommendedName>
        <fullName evidence="2">Phosphoesterase</fullName>
        <ecNumber evidence="2">3.1.4.-</ecNumber>
    </recommendedName>
</protein>
<feature type="compositionally biased region" description="Polar residues" evidence="3">
    <location>
        <begin position="166"/>
        <end position="189"/>
    </location>
</feature>
<evidence type="ECO:0000256" key="3">
    <source>
        <dbReference type="SAM" id="MobiDB-lite"/>
    </source>
</evidence>
<evidence type="ECO:0000313" key="5">
    <source>
        <dbReference type="EMBL" id="QIB69085.1"/>
    </source>
</evidence>
<sequence>MKLLVISDTHGNLEKAFQVYEQLSGVDVLIHLGDCQRDAQELKRRLGVDIISVRGNMDRAYGPNEFTVFPTECGKLYLSHGHMENVKMSYQNILYRAEEEGCVAALFGHTHKPLFAEVEGLYLVNPGSLSLPATGGPGTYALLTTSPEGLEGAIWPLDSDRPLFGSSRSGQPANTREASERTTTPSEVNQAPVLESPGKKSSSKASRVQGGYLRKLLNYSDRF</sequence>
<feature type="region of interest" description="Disordered" evidence="3">
    <location>
        <begin position="164"/>
        <end position="207"/>
    </location>
</feature>
<gene>
    <name evidence="5" type="ORF">Ami103574_07015</name>
</gene>
<dbReference type="EC" id="3.1.4.-" evidence="2"/>
<keyword evidence="2" id="KW-0479">Metal-binding</keyword>
<reference evidence="5 6" key="1">
    <citation type="submission" date="2020-02" db="EMBL/GenBank/DDBJ databases">
        <authorList>
            <person name="Kim Y.B."/>
            <person name="Roh S.W."/>
        </authorList>
    </citation>
    <scope>NUCLEOTIDE SEQUENCE [LARGE SCALE GENOMIC DNA]</scope>
    <source>
        <strain evidence="5 6">DSM 103574</strain>
    </source>
</reference>
<evidence type="ECO:0000313" key="6">
    <source>
        <dbReference type="Proteomes" id="UP000466848"/>
    </source>
</evidence>
<dbReference type="GO" id="GO:0046872">
    <property type="term" value="F:metal ion binding"/>
    <property type="evidence" value="ECO:0007669"/>
    <property type="project" value="UniProtKB-KW"/>
</dbReference>
<dbReference type="GO" id="GO:0016787">
    <property type="term" value="F:hydrolase activity"/>
    <property type="evidence" value="ECO:0007669"/>
    <property type="project" value="UniProtKB-UniRule"/>
</dbReference>
<organism evidence="5 6">
    <name type="scientific">Aminipila butyrica</name>
    <dbReference type="NCBI Taxonomy" id="433296"/>
    <lineage>
        <taxon>Bacteria</taxon>
        <taxon>Bacillati</taxon>
        <taxon>Bacillota</taxon>
        <taxon>Clostridia</taxon>
        <taxon>Peptostreptococcales</taxon>
        <taxon>Anaerovoracaceae</taxon>
        <taxon>Aminipila</taxon>
    </lineage>
</organism>
<dbReference type="PANTHER" id="PTHR11124">
    <property type="entry name" value="VACUOLAR SORTING PROTEIN VPS29"/>
    <property type="match status" value="1"/>
</dbReference>
<dbReference type="InterPro" id="IPR000979">
    <property type="entry name" value="Phosphodiesterase_MJ0936/Vps29"/>
</dbReference>
<dbReference type="EMBL" id="CP048649">
    <property type="protein sequence ID" value="QIB69085.1"/>
    <property type="molecule type" value="Genomic_DNA"/>
</dbReference>
<dbReference type="NCBIfam" id="TIGR00040">
    <property type="entry name" value="yfcE"/>
    <property type="match status" value="1"/>
</dbReference>
<accession>A0A858BVJ7</accession>
<dbReference type="Gene3D" id="3.60.21.10">
    <property type="match status" value="1"/>
</dbReference>
<feature type="domain" description="Calcineurin-like phosphoesterase" evidence="4">
    <location>
        <begin position="1"/>
        <end position="146"/>
    </location>
</feature>
<proteinExistence type="inferred from homology"/>
<dbReference type="InterPro" id="IPR024654">
    <property type="entry name" value="Calcineurin-like_PHP_lpxH"/>
</dbReference>
<dbReference type="Pfam" id="PF12850">
    <property type="entry name" value="Metallophos_2"/>
    <property type="match status" value="1"/>
</dbReference>
<dbReference type="InterPro" id="IPR029052">
    <property type="entry name" value="Metallo-depent_PP-like"/>
</dbReference>
<dbReference type="RefSeq" id="WP_163066024.1">
    <property type="nucleotide sequence ID" value="NZ_CP048649.1"/>
</dbReference>